<evidence type="ECO:0000313" key="3">
    <source>
        <dbReference type="EMBL" id="MCH4811231.1"/>
    </source>
</evidence>
<proteinExistence type="predicted"/>
<accession>A0ABS9S529</accession>
<dbReference type="PANTHER" id="PTHR12203">
    <property type="entry name" value="KDEL LYS-ASP-GLU-LEU CONTAINING - RELATED"/>
    <property type="match status" value="1"/>
</dbReference>
<keyword evidence="1" id="KW-0808">Transferase</keyword>
<name>A0ABS9S529_9GAMM</name>
<comment type="caution">
    <text evidence="3">The sequence shown here is derived from an EMBL/GenBank/DDBJ whole genome shotgun (WGS) entry which is preliminary data.</text>
</comment>
<dbReference type="SMART" id="SM00672">
    <property type="entry name" value="CAP10"/>
    <property type="match status" value="1"/>
</dbReference>
<dbReference type="InterPro" id="IPR051091">
    <property type="entry name" value="O-Glucosyltr/Glycosyltrsf_90"/>
</dbReference>
<dbReference type="RefSeq" id="WP_240717626.1">
    <property type="nucleotide sequence ID" value="NZ_JAKVTW010000004.1"/>
</dbReference>
<feature type="domain" description="Glycosyl transferase CAP10" evidence="2">
    <location>
        <begin position="112"/>
        <end position="310"/>
    </location>
</feature>
<protein>
    <submittedName>
        <fullName evidence="3">Glycosyltransferase family 90 protein</fullName>
    </submittedName>
</protein>
<dbReference type="PANTHER" id="PTHR12203:SF35">
    <property type="entry name" value="PROTEIN O-GLUCOSYLTRANSFERASE 1"/>
    <property type="match status" value="1"/>
</dbReference>
<gene>
    <name evidence="3" type="ORF">MLE19_07820</name>
</gene>
<dbReference type="Proteomes" id="UP001320609">
    <property type="component" value="Unassembled WGS sequence"/>
</dbReference>
<reference evidence="3 4" key="1">
    <citation type="submission" date="2022-03" db="EMBL/GenBank/DDBJ databases">
        <title>Genomic signatures underlying metal tolerance in selected Arctic bacterial isolates.</title>
        <authorList>
            <person name="Thomas F.A."/>
            <person name="Venkatachalam S."/>
            <person name="Krishnan K.P."/>
        </authorList>
    </citation>
    <scope>NUCLEOTIDE SEQUENCE [LARGE SCALE GENOMIC DNA]</scope>
    <source>
        <strain evidence="3 4">HM116</strain>
    </source>
</reference>
<keyword evidence="4" id="KW-1185">Reference proteome</keyword>
<dbReference type="Pfam" id="PF05686">
    <property type="entry name" value="Glyco_transf_90"/>
    <property type="match status" value="1"/>
</dbReference>
<organism evidence="3 4">
    <name type="scientific">Vreelandella neptunia</name>
    <dbReference type="NCBI Taxonomy" id="115551"/>
    <lineage>
        <taxon>Bacteria</taxon>
        <taxon>Pseudomonadati</taxon>
        <taxon>Pseudomonadota</taxon>
        <taxon>Gammaproteobacteria</taxon>
        <taxon>Oceanospirillales</taxon>
        <taxon>Halomonadaceae</taxon>
        <taxon>Vreelandella</taxon>
    </lineage>
</organism>
<sequence length="327" mass="38697">MLADKWKKNRHKVKFYLQGIAEIGLPRQFYLTQKASLFQEIYEQDDEKRKEIARRVNYYNKLSSSTLLPSEAQSIAEFVREKSWAYYIDMKKYLLAFDPKYNFFYLPGDIRSVPEHPTLLKSRPISEHNANSILLKLNRIRHYFFVNDSIPFAQKKNQLVWRGACHRPHRQAFVRQFYDNPLCNVGDSHPNFTDQPWHRGVMSISEQLTYKFILSIEGNDVATNLKWIMSSNSLCFMTRPKFETWFMEGSLVPGQHYVELADDYSDLEKKVKYYVKHPDEANSIVKNANAYVNTFKDKRQEHLIGLLVLQKYLEKTGQCEPIELDLW</sequence>
<dbReference type="EMBL" id="JAKVTW010000004">
    <property type="protein sequence ID" value="MCH4811231.1"/>
    <property type="molecule type" value="Genomic_DNA"/>
</dbReference>
<dbReference type="InterPro" id="IPR006598">
    <property type="entry name" value="CAP10"/>
</dbReference>
<evidence type="ECO:0000259" key="2">
    <source>
        <dbReference type="SMART" id="SM00672"/>
    </source>
</evidence>
<evidence type="ECO:0000256" key="1">
    <source>
        <dbReference type="ARBA" id="ARBA00022679"/>
    </source>
</evidence>
<evidence type="ECO:0000313" key="4">
    <source>
        <dbReference type="Proteomes" id="UP001320609"/>
    </source>
</evidence>